<sequence length="213" mass="24229">MMVLFLNISLKAQISNKQLRSVQLDNNLRLPLLTATNLDKNKKLLSRDFILKNYPKNSATIVPNAYSTSNGANYKLTAKKHWIPGAGLDYKGRFDSYTRTIRIEPNNSQKLRDFLSFYFDTKKNKSYRIKMKLQIGCTGLGNNSMLILEMGGASTGLSVKPGTNFLDFIVKSEYGGYVLVKTLFNQNLFSSGKPVSEDLHYTFYELEIRELQN</sequence>
<reference evidence="1 2" key="1">
    <citation type="submission" date="2015-04" db="EMBL/GenBank/DDBJ databases">
        <title>Complete genome of flavobacterium.</title>
        <authorList>
            <person name="Kwon Y.M."/>
            <person name="Kim S.-J."/>
        </authorList>
    </citation>
    <scope>NUCLEOTIDE SEQUENCE [LARGE SCALE GENOMIC DNA]</scope>
    <source>
        <strain evidence="1 2">DK169</strain>
    </source>
</reference>
<organism evidence="1 2">
    <name type="scientific">Flagellimonas eckloniae</name>
    <dbReference type="NCBI Taxonomy" id="346185"/>
    <lineage>
        <taxon>Bacteria</taxon>
        <taxon>Pseudomonadati</taxon>
        <taxon>Bacteroidota</taxon>
        <taxon>Flavobacteriia</taxon>
        <taxon>Flavobacteriales</taxon>
        <taxon>Flavobacteriaceae</taxon>
        <taxon>Flagellimonas</taxon>
    </lineage>
</organism>
<accession>A0A0Q1BZT2</accession>
<keyword evidence="2" id="KW-1185">Reference proteome</keyword>
<dbReference type="EMBL" id="LCTZ01000002">
    <property type="protein sequence ID" value="KQC30368.1"/>
    <property type="molecule type" value="Genomic_DNA"/>
</dbReference>
<comment type="caution">
    <text evidence="1">The sequence shown here is derived from an EMBL/GenBank/DDBJ whole genome shotgun (WGS) entry which is preliminary data.</text>
</comment>
<proteinExistence type="predicted"/>
<dbReference type="AlphaFoldDB" id="A0A0Q1BZT2"/>
<gene>
    <name evidence="1" type="ORF">AAY42_11135</name>
</gene>
<name>A0A0Q1BZT2_9FLAO</name>
<dbReference type="Proteomes" id="UP000050827">
    <property type="component" value="Unassembled WGS sequence"/>
</dbReference>
<evidence type="ECO:0000313" key="2">
    <source>
        <dbReference type="Proteomes" id="UP000050827"/>
    </source>
</evidence>
<evidence type="ECO:0000313" key="1">
    <source>
        <dbReference type="EMBL" id="KQC30368.1"/>
    </source>
</evidence>
<dbReference type="STRING" id="346185.AAY42_11135"/>
<protein>
    <submittedName>
        <fullName evidence="1">Uncharacterized protein</fullName>
    </submittedName>
</protein>